<dbReference type="AlphaFoldDB" id="A0A8J6HL29"/>
<keyword evidence="3" id="KW-1185">Reference proteome</keyword>
<evidence type="ECO:0000256" key="1">
    <source>
        <dbReference type="SAM" id="MobiDB-lite"/>
    </source>
</evidence>
<reference evidence="2" key="2">
    <citation type="submission" date="2021-08" db="EMBL/GenBank/DDBJ databases">
        <authorList>
            <person name="Eriksson T."/>
        </authorList>
    </citation>
    <scope>NUCLEOTIDE SEQUENCE</scope>
    <source>
        <strain evidence="2">Stoneville</strain>
        <tissue evidence="2">Whole head</tissue>
    </source>
</reference>
<reference evidence="2" key="1">
    <citation type="journal article" date="2020" name="J Insects Food Feed">
        <title>The yellow mealworm (Tenebrio molitor) genome: a resource for the emerging insects as food and feed industry.</title>
        <authorList>
            <person name="Eriksson T."/>
            <person name="Andere A."/>
            <person name="Kelstrup H."/>
            <person name="Emery V."/>
            <person name="Picard C."/>
        </authorList>
    </citation>
    <scope>NUCLEOTIDE SEQUENCE</scope>
    <source>
        <strain evidence="2">Stoneville</strain>
        <tissue evidence="2">Whole head</tissue>
    </source>
</reference>
<evidence type="ECO:0000313" key="2">
    <source>
        <dbReference type="EMBL" id="KAH0816282.1"/>
    </source>
</evidence>
<evidence type="ECO:0000313" key="3">
    <source>
        <dbReference type="Proteomes" id="UP000719412"/>
    </source>
</evidence>
<dbReference type="EMBL" id="JABDTM020021786">
    <property type="protein sequence ID" value="KAH0816282.1"/>
    <property type="molecule type" value="Genomic_DNA"/>
</dbReference>
<proteinExistence type="predicted"/>
<organism evidence="2 3">
    <name type="scientific">Tenebrio molitor</name>
    <name type="common">Yellow mealworm beetle</name>
    <dbReference type="NCBI Taxonomy" id="7067"/>
    <lineage>
        <taxon>Eukaryota</taxon>
        <taxon>Metazoa</taxon>
        <taxon>Ecdysozoa</taxon>
        <taxon>Arthropoda</taxon>
        <taxon>Hexapoda</taxon>
        <taxon>Insecta</taxon>
        <taxon>Pterygota</taxon>
        <taxon>Neoptera</taxon>
        <taxon>Endopterygota</taxon>
        <taxon>Coleoptera</taxon>
        <taxon>Polyphaga</taxon>
        <taxon>Cucujiformia</taxon>
        <taxon>Tenebrionidae</taxon>
        <taxon>Tenebrio</taxon>
    </lineage>
</organism>
<comment type="caution">
    <text evidence="2">The sequence shown here is derived from an EMBL/GenBank/DDBJ whole genome shotgun (WGS) entry which is preliminary data.</text>
</comment>
<dbReference type="Proteomes" id="UP000719412">
    <property type="component" value="Unassembled WGS sequence"/>
</dbReference>
<feature type="region of interest" description="Disordered" evidence="1">
    <location>
        <begin position="1"/>
        <end position="76"/>
    </location>
</feature>
<feature type="region of interest" description="Disordered" evidence="1">
    <location>
        <begin position="164"/>
        <end position="183"/>
    </location>
</feature>
<accession>A0A8J6HL29</accession>
<protein>
    <submittedName>
        <fullName evidence="2">Uncharacterized protein</fullName>
    </submittedName>
</protein>
<feature type="compositionally biased region" description="Basic and acidic residues" evidence="1">
    <location>
        <begin position="1"/>
        <end position="28"/>
    </location>
</feature>
<gene>
    <name evidence="2" type="ORF">GEV33_006509</name>
</gene>
<sequence length="284" mass="30720">MKERGGEKERERRAAGEPERDEVVDAGRRLSISRSLARPSGGGGGGSLPRPPSSSSCCTCRMSTNSSPPVAAGTASRGRSLLGSSCSLRIVRANILEALGTGEALRCHAALMHHLDDDGTRALLGHGHVNERRRSRRTCVCSALLNANTGRLCGPVTSRASSWSSRCVGPPGPRSQYRTAGRPRTRSGVALRFRLPRRADHALFWHTSLQLRHVGDGPGASSKGKRLLKCTDRYERWSSRRVRPACPTDAICLPSAGRLAPLISPPRRRAGPRREPPEKILSIH</sequence>
<name>A0A8J6HL29_TENMO</name>
<feature type="region of interest" description="Disordered" evidence="1">
    <location>
        <begin position="262"/>
        <end position="284"/>
    </location>
</feature>